<dbReference type="FunFam" id="3.30.980.10:FF:000005">
    <property type="entry name" value="Threonyl-tRNA synthetase, mitochondrial"/>
    <property type="match status" value="1"/>
</dbReference>
<dbReference type="InterPro" id="IPR002314">
    <property type="entry name" value="aa-tRNA-synt_IIb"/>
</dbReference>
<dbReference type="CDD" id="cd00771">
    <property type="entry name" value="ThrRS_core"/>
    <property type="match status" value="1"/>
</dbReference>
<comment type="catalytic activity">
    <reaction evidence="12 13">
        <text>tRNA(Thr) + L-threonine + ATP = L-threonyl-tRNA(Thr) + AMP + diphosphate + H(+)</text>
        <dbReference type="Rhea" id="RHEA:24624"/>
        <dbReference type="Rhea" id="RHEA-COMP:9670"/>
        <dbReference type="Rhea" id="RHEA-COMP:9704"/>
        <dbReference type="ChEBI" id="CHEBI:15378"/>
        <dbReference type="ChEBI" id="CHEBI:30616"/>
        <dbReference type="ChEBI" id="CHEBI:33019"/>
        <dbReference type="ChEBI" id="CHEBI:57926"/>
        <dbReference type="ChEBI" id="CHEBI:78442"/>
        <dbReference type="ChEBI" id="CHEBI:78534"/>
        <dbReference type="ChEBI" id="CHEBI:456215"/>
        <dbReference type="EC" id="6.1.1.3"/>
    </reaction>
</comment>
<keyword evidence="11 13" id="KW-0030">Aminoacyl-tRNA synthetase</keyword>
<dbReference type="AlphaFoldDB" id="C0QRZ8"/>
<dbReference type="Pfam" id="PF00587">
    <property type="entry name" value="tRNA-synt_2b"/>
    <property type="match status" value="1"/>
</dbReference>
<evidence type="ECO:0000256" key="11">
    <source>
        <dbReference type="ARBA" id="ARBA00023146"/>
    </source>
</evidence>
<comment type="subcellular location">
    <subcellularLocation>
        <location evidence="13">Cytoplasm</location>
    </subcellularLocation>
</comment>
<sequence length="646" mass="74999">MVKLNIKRFGEYEFEDGVTLKDIISALEGEGKKIKNVVGGKLNDQIIDLHTPIRTGGDLTFLTKKDPESLEILRHSFAHIMAQALKELYGDKNVHLGIGPTTENGFYYDVEIEGKRLTEEDLPVIEEKMREIIERNCEIERKELPRDEALKLFEEKREIYKIDIIKHQIPEGEPISVYQQCDFIDLCRGPHLLSTGEAGVFKLVSLAGAYWRGKEGNPMLQRIYGVAFWNEKDLKKYMNMLEEAKKRDHRKLGRELELFIIDEDVGGGLALWLPKGAVIRNEIETAWKEEHIKRGYQLVYTPHVGKEQLWQTSGHVDFYRENMFPEMMIEEEGYFVKPMNCPFHVEIYKSRQRSYKELPIKLAELGTVYRYERSGVLHGLMRVRGFTQDDAHIICREDQVEKEIQDVLHLVLDTLRTYGFNEFQIFLSTRPEKSVGDDRMWEVATESLRKAIESVGLDYQIDEGGGAFYGPKIDVKIKDAIGRMWQCSTIQFDFNLPERFDMYYIGEDNKRHRPYMIHRAIFGSIERFIGVLIEHYAGLLPLWLSPVQAKIIPVADTHIPYAKEVEKKLKEAGLRVEVDERSERMNRKIRDAELQKIPYMLIVGDKEQQTGSVSVRTKKKGNVGLFTVDQFIQNAKKLIEERSTEL</sequence>
<dbReference type="InterPro" id="IPR004154">
    <property type="entry name" value="Anticodon-bd"/>
</dbReference>
<feature type="binding site" evidence="13">
    <location>
        <position position="392"/>
    </location>
    <ligand>
        <name>Zn(2+)</name>
        <dbReference type="ChEBI" id="CHEBI:29105"/>
        <note>catalytic</note>
    </ligand>
</feature>
<dbReference type="CDD" id="cd01667">
    <property type="entry name" value="TGS_ThrRS"/>
    <property type="match status" value="1"/>
</dbReference>
<evidence type="ECO:0000256" key="5">
    <source>
        <dbReference type="ARBA" id="ARBA00022723"/>
    </source>
</evidence>
<dbReference type="InterPro" id="IPR047246">
    <property type="entry name" value="ThrRS_anticodon"/>
</dbReference>
<evidence type="ECO:0000256" key="10">
    <source>
        <dbReference type="ARBA" id="ARBA00022917"/>
    </source>
</evidence>
<dbReference type="FunFam" id="3.40.50.800:FF:000001">
    <property type="entry name" value="Threonine--tRNA ligase"/>
    <property type="match status" value="1"/>
</dbReference>
<organism evidence="16 17">
    <name type="scientific">Persephonella marina (strain DSM 14350 / EX-H1)</name>
    <dbReference type="NCBI Taxonomy" id="123214"/>
    <lineage>
        <taxon>Bacteria</taxon>
        <taxon>Pseudomonadati</taxon>
        <taxon>Aquificota</taxon>
        <taxon>Aquificia</taxon>
        <taxon>Aquificales</taxon>
        <taxon>Hydrogenothermaceae</taxon>
        <taxon>Persephonella</taxon>
    </lineage>
</organism>
<dbReference type="InterPro" id="IPR033728">
    <property type="entry name" value="ThrRS_core"/>
</dbReference>
<dbReference type="InterPro" id="IPR006195">
    <property type="entry name" value="aa-tRNA-synth_II"/>
</dbReference>
<evidence type="ECO:0000259" key="15">
    <source>
        <dbReference type="PROSITE" id="PS51880"/>
    </source>
</evidence>
<dbReference type="PRINTS" id="PR01047">
    <property type="entry name" value="TRNASYNTHTHR"/>
</dbReference>
<evidence type="ECO:0000313" key="16">
    <source>
        <dbReference type="EMBL" id="ACO04072.1"/>
    </source>
</evidence>
<evidence type="ECO:0000256" key="6">
    <source>
        <dbReference type="ARBA" id="ARBA00022741"/>
    </source>
</evidence>
<dbReference type="HAMAP" id="MF_00184">
    <property type="entry name" value="Thr_tRNA_synth"/>
    <property type="match status" value="1"/>
</dbReference>
<keyword evidence="3 13" id="KW-0820">tRNA-binding</keyword>
<keyword evidence="17" id="KW-1185">Reference proteome</keyword>
<evidence type="ECO:0000256" key="8">
    <source>
        <dbReference type="ARBA" id="ARBA00022840"/>
    </source>
</evidence>
<dbReference type="HOGENOM" id="CLU_008554_0_1_0"/>
<dbReference type="eggNOG" id="COG0441">
    <property type="taxonomic scope" value="Bacteria"/>
</dbReference>
<keyword evidence="6 13" id="KW-0547">Nucleotide-binding</keyword>
<dbReference type="KEGG" id="pmx:PERMA_1678"/>
<comment type="similarity">
    <text evidence="1 13">Belongs to the class-II aminoacyl-tRNA synthetase family.</text>
</comment>
<evidence type="ECO:0000256" key="4">
    <source>
        <dbReference type="ARBA" id="ARBA00022598"/>
    </source>
</evidence>
<dbReference type="FunFam" id="3.30.54.20:FF:000002">
    <property type="entry name" value="Threonine--tRNA ligase"/>
    <property type="match status" value="1"/>
</dbReference>
<dbReference type="Gene3D" id="3.40.50.800">
    <property type="entry name" value="Anticodon-binding domain"/>
    <property type="match status" value="1"/>
</dbReference>
<dbReference type="SUPFAM" id="SSF55186">
    <property type="entry name" value="ThrRS/AlaRS common domain"/>
    <property type="match status" value="1"/>
</dbReference>
<evidence type="ECO:0000256" key="9">
    <source>
        <dbReference type="ARBA" id="ARBA00022884"/>
    </source>
</evidence>
<protein>
    <recommendedName>
        <fullName evidence="13">Threonine--tRNA ligase</fullName>
        <ecNumber evidence="13">6.1.1.3</ecNumber>
    </recommendedName>
    <alternativeName>
        <fullName evidence="13">Threonyl-tRNA synthetase</fullName>
        <shortName evidence="13">ThrRS</shortName>
    </alternativeName>
</protein>
<dbReference type="Gene3D" id="3.30.54.20">
    <property type="match status" value="1"/>
</dbReference>
<comment type="caution">
    <text evidence="13">Lacks conserved residue(s) required for the propagation of feature annotation.</text>
</comment>
<evidence type="ECO:0000256" key="12">
    <source>
        <dbReference type="ARBA" id="ARBA00049515"/>
    </source>
</evidence>
<reference evidence="16 17" key="1">
    <citation type="journal article" date="2009" name="J. Bacteriol.">
        <title>Complete and draft genome sequences of six members of the Aquificales.</title>
        <authorList>
            <person name="Reysenbach A.L."/>
            <person name="Hamamura N."/>
            <person name="Podar M."/>
            <person name="Griffiths E."/>
            <person name="Ferreira S."/>
            <person name="Hochstein R."/>
            <person name="Heidelberg J."/>
            <person name="Johnson J."/>
            <person name="Mead D."/>
            <person name="Pohorille A."/>
            <person name="Sarmiento M."/>
            <person name="Schweighofer K."/>
            <person name="Seshadri R."/>
            <person name="Voytek M.A."/>
        </authorList>
    </citation>
    <scope>NUCLEOTIDE SEQUENCE [LARGE SCALE GENOMIC DNA]</scope>
    <source>
        <strain evidence="17">DSM 14350 / EX-H1</strain>
    </source>
</reference>
<dbReference type="FunFam" id="3.30.930.10:FF:000002">
    <property type="entry name" value="Threonine--tRNA ligase"/>
    <property type="match status" value="1"/>
</dbReference>
<dbReference type="EC" id="6.1.1.3" evidence="13"/>
<dbReference type="Gene3D" id="3.30.930.10">
    <property type="entry name" value="Bira Bifunctional Protein, Domain 2"/>
    <property type="match status" value="1"/>
</dbReference>
<dbReference type="Gene3D" id="3.30.980.10">
    <property type="entry name" value="Threonyl-trna Synthetase, Chain A, domain 2"/>
    <property type="match status" value="1"/>
</dbReference>
<dbReference type="InterPro" id="IPR045864">
    <property type="entry name" value="aa-tRNA-synth_II/BPL/LPL"/>
</dbReference>
<evidence type="ECO:0000256" key="1">
    <source>
        <dbReference type="ARBA" id="ARBA00008226"/>
    </source>
</evidence>
<dbReference type="GO" id="GO:0006435">
    <property type="term" value="P:threonyl-tRNA aminoacylation"/>
    <property type="evidence" value="ECO:0007669"/>
    <property type="project" value="UniProtKB-UniRule"/>
</dbReference>
<dbReference type="OrthoDB" id="9802304at2"/>
<dbReference type="GO" id="GO:0005737">
    <property type="term" value="C:cytoplasm"/>
    <property type="evidence" value="ECO:0007669"/>
    <property type="project" value="UniProtKB-SubCell"/>
</dbReference>
<dbReference type="GO" id="GO:0046872">
    <property type="term" value="F:metal ion binding"/>
    <property type="evidence" value="ECO:0007669"/>
    <property type="project" value="UniProtKB-KW"/>
</dbReference>
<keyword evidence="8 13" id="KW-0067">ATP-binding</keyword>
<dbReference type="STRING" id="123214.PERMA_1678"/>
<evidence type="ECO:0000256" key="2">
    <source>
        <dbReference type="ARBA" id="ARBA00022490"/>
    </source>
</evidence>
<feature type="domain" description="Aminoacyl-transfer RNA synthetases class-II family profile" evidence="14">
    <location>
        <begin position="274"/>
        <end position="541"/>
    </location>
</feature>
<comment type="cofactor">
    <cofactor evidence="13">
        <name>Zn(2+)</name>
        <dbReference type="ChEBI" id="CHEBI:29105"/>
    </cofactor>
    <text evidence="13">Binds 1 zinc ion per subunit.</text>
</comment>
<dbReference type="NCBIfam" id="TIGR00418">
    <property type="entry name" value="thrS"/>
    <property type="match status" value="1"/>
</dbReference>
<proteinExistence type="inferred from homology"/>
<feature type="binding site" evidence="13">
    <location>
        <position position="518"/>
    </location>
    <ligand>
        <name>Zn(2+)</name>
        <dbReference type="ChEBI" id="CHEBI:29105"/>
        <note>catalytic</note>
    </ligand>
</feature>
<dbReference type="PROSITE" id="PS50862">
    <property type="entry name" value="AA_TRNA_LIGASE_II"/>
    <property type="match status" value="1"/>
</dbReference>
<feature type="domain" description="TGS" evidence="15">
    <location>
        <begin position="1"/>
        <end position="63"/>
    </location>
</feature>
<evidence type="ECO:0000313" key="17">
    <source>
        <dbReference type="Proteomes" id="UP000001366"/>
    </source>
</evidence>
<dbReference type="InterPro" id="IPR018163">
    <property type="entry name" value="Thr/Ala-tRNA-synth_IIc_edit"/>
</dbReference>
<keyword evidence="4 13" id="KW-0436">Ligase</keyword>
<dbReference type="RefSeq" id="WP_012676310.1">
    <property type="nucleotide sequence ID" value="NC_012440.1"/>
</dbReference>
<gene>
    <name evidence="13 16" type="primary">thrS</name>
    <name evidence="16" type="ordered locus">PERMA_1678</name>
</gene>
<dbReference type="PANTHER" id="PTHR11451:SF44">
    <property type="entry name" value="THREONINE--TRNA LIGASE, CHLOROPLASTIC_MITOCHONDRIAL 2"/>
    <property type="match status" value="1"/>
</dbReference>
<keyword evidence="7 13" id="KW-0862">Zinc</keyword>
<feature type="binding site" evidence="13">
    <location>
        <position position="341"/>
    </location>
    <ligand>
        <name>Zn(2+)</name>
        <dbReference type="ChEBI" id="CHEBI:29105"/>
        <note>catalytic</note>
    </ligand>
</feature>
<evidence type="ECO:0000256" key="13">
    <source>
        <dbReference type="HAMAP-Rule" id="MF_00184"/>
    </source>
</evidence>
<dbReference type="InterPro" id="IPR004095">
    <property type="entry name" value="TGS"/>
</dbReference>
<dbReference type="EMBL" id="CP001230">
    <property type="protein sequence ID" value="ACO04072.1"/>
    <property type="molecule type" value="Genomic_DNA"/>
</dbReference>
<dbReference type="PANTHER" id="PTHR11451">
    <property type="entry name" value="THREONINE-TRNA LIGASE"/>
    <property type="match status" value="1"/>
</dbReference>
<dbReference type="InterPro" id="IPR002320">
    <property type="entry name" value="Thr-tRNA-ligase_IIa"/>
</dbReference>
<evidence type="ECO:0000256" key="3">
    <source>
        <dbReference type="ARBA" id="ARBA00022555"/>
    </source>
</evidence>
<evidence type="ECO:0000259" key="14">
    <source>
        <dbReference type="PROSITE" id="PS50862"/>
    </source>
</evidence>
<dbReference type="GO" id="GO:0005524">
    <property type="term" value="F:ATP binding"/>
    <property type="evidence" value="ECO:0007669"/>
    <property type="project" value="UniProtKB-UniRule"/>
</dbReference>
<evidence type="ECO:0000256" key="7">
    <source>
        <dbReference type="ARBA" id="ARBA00022833"/>
    </source>
</evidence>
<name>C0QRZ8_PERMH</name>
<dbReference type="InterPro" id="IPR036621">
    <property type="entry name" value="Anticodon-bd_dom_sf"/>
</dbReference>
<dbReference type="SUPFAM" id="SSF55681">
    <property type="entry name" value="Class II aaRS and biotin synthetases"/>
    <property type="match status" value="1"/>
</dbReference>
<dbReference type="GO" id="GO:0004829">
    <property type="term" value="F:threonine-tRNA ligase activity"/>
    <property type="evidence" value="ECO:0007669"/>
    <property type="project" value="UniProtKB-UniRule"/>
</dbReference>
<dbReference type="GO" id="GO:0000049">
    <property type="term" value="F:tRNA binding"/>
    <property type="evidence" value="ECO:0007669"/>
    <property type="project" value="UniProtKB-KW"/>
</dbReference>
<keyword evidence="2 13" id="KW-0963">Cytoplasm</keyword>
<keyword evidence="10 13" id="KW-0648">Protein biosynthesis</keyword>
<dbReference type="PaxDb" id="123214-PERMA_1678"/>
<dbReference type="SMART" id="SM00863">
    <property type="entry name" value="tRNA_SAD"/>
    <property type="match status" value="1"/>
</dbReference>
<keyword evidence="5 13" id="KW-0479">Metal-binding</keyword>
<comment type="subunit">
    <text evidence="13">Homodimer.</text>
</comment>
<dbReference type="InterPro" id="IPR012947">
    <property type="entry name" value="tRNA_SAD"/>
</dbReference>
<dbReference type="SUPFAM" id="SSF52954">
    <property type="entry name" value="Class II aaRS ABD-related"/>
    <property type="match status" value="1"/>
</dbReference>
<accession>C0QRZ8</accession>
<dbReference type="CDD" id="cd00860">
    <property type="entry name" value="ThrRS_anticodon"/>
    <property type="match status" value="1"/>
</dbReference>
<dbReference type="Proteomes" id="UP000001366">
    <property type="component" value="Chromosome"/>
</dbReference>
<keyword evidence="9 13" id="KW-0694">RNA-binding</keyword>
<dbReference type="Pfam" id="PF03129">
    <property type="entry name" value="HGTP_anticodon"/>
    <property type="match status" value="1"/>
</dbReference>
<dbReference type="Pfam" id="PF07973">
    <property type="entry name" value="tRNA_SAD"/>
    <property type="match status" value="1"/>
</dbReference>
<dbReference type="PROSITE" id="PS51880">
    <property type="entry name" value="TGS"/>
    <property type="match status" value="1"/>
</dbReference>